<protein>
    <submittedName>
        <fullName evidence="2">Uncharacterized protein</fullName>
    </submittedName>
</protein>
<accession>A0A1B6GF68</accession>
<dbReference type="EMBL" id="GECZ01008723">
    <property type="protein sequence ID" value="JAS61046.1"/>
    <property type="molecule type" value="Transcribed_RNA"/>
</dbReference>
<dbReference type="AlphaFoldDB" id="A0A1B6GF68"/>
<name>A0A1B6GF68_9HEMI</name>
<evidence type="ECO:0000313" key="2">
    <source>
        <dbReference type="EMBL" id="JAS61046.1"/>
    </source>
</evidence>
<keyword evidence="1" id="KW-0472">Membrane</keyword>
<proteinExistence type="predicted"/>
<organism evidence="2">
    <name type="scientific">Cuerna arida</name>
    <dbReference type="NCBI Taxonomy" id="1464854"/>
    <lineage>
        <taxon>Eukaryota</taxon>
        <taxon>Metazoa</taxon>
        <taxon>Ecdysozoa</taxon>
        <taxon>Arthropoda</taxon>
        <taxon>Hexapoda</taxon>
        <taxon>Insecta</taxon>
        <taxon>Pterygota</taxon>
        <taxon>Neoptera</taxon>
        <taxon>Paraneoptera</taxon>
        <taxon>Hemiptera</taxon>
        <taxon>Auchenorrhyncha</taxon>
        <taxon>Membracoidea</taxon>
        <taxon>Cicadellidae</taxon>
        <taxon>Cicadellinae</taxon>
        <taxon>Proconiini</taxon>
        <taxon>Cuerna</taxon>
    </lineage>
</organism>
<reference evidence="2" key="1">
    <citation type="submission" date="2015-11" db="EMBL/GenBank/DDBJ databases">
        <title>De novo transcriptome assembly of four potential Pierce s Disease insect vectors from Arizona vineyards.</title>
        <authorList>
            <person name="Tassone E.E."/>
        </authorList>
    </citation>
    <scope>NUCLEOTIDE SEQUENCE</scope>
</reference>
<keyword evidence="1" id="KW-0812">Transmembrane</keyword>
<sequence>MISAQKIIYRFINLFILTQLIFTIRVKDTNLPELGLRIKNTFEKPWGTTDQLIRDIFVYFEELEGIRKELKKGIREGLDPQTDLPDQFEKYLQVNKTGGPIHLHDTVNIRTLIDFYKWDRDNIDEFYELLQFTRETWKKMYALLNKDERPKELTFHEKLKQKLLARQTQKELEASDSIE</sequence>
<evidence type="ECO:0000256" key="1">
    <source>
        <dbReference type="SAM" id="Phobius"/>
    </source>
</evidence>
<gene>
    <name evidence="2" type="ORF">g.12010</name>
</gene>
<keyword evidence="1" id="KW-1133">Transmembrane helix</keyword>
<feature type="transmembrane region" description="Helical" evidence="1">
    <location>
        <begin position="7"/>
        <end position="24"/>
    </location>
</feature>